<evidence type="ECO:0000313" key="2">
    <source>
        <dbReference type="EMBL" id="DAZ90791.1"/>
    </source>
</evidence>
<dbReference type="EMBL" id="BK061796">
    <property type="protein sequence ID" value="DAZ90791.1"/>
    <property type="molecule type" value="Viral_cRNA"/>
</dbReference>
<protein>
    <submittedName>
        <fullName evidence="2">Protein 5</fullName>
    </submittedName>
</protein>
<evidence type="ECO:0000256" key="1">
    <source>
        <dbReference type="SAM" id="MobiDB-lite"/>
    </source>
</evidence>
<proteinExistence type="predicted"/>
<name>A0A9N6YJI3_9RHAB</name>
<accession>A0A9N6YJI3</accession>
<reference evidence="2" key="1">
    <citation type="journal article" date="2022" name="bioRxiv">
        <title>Unlocking the hidden genetic diversity of varicosaviruses, the neglected plant rhabdoviruses.</title>
        <authorList>
            <person name="Bejerman N."/>
            <person name="Dietzgen R.G."/>
            <person name="Debat H."/>
        </authorList>
    </citation>
    <scope>NUCLEOTIDE SEQUENCE</scope>
</reference>
<sequence length="384" mass="44719">MTGFWNLVFPKKRYLSLHPKHKKGLQYGYESADEDLLSQPNHQLVSDGKWVTGRSSVGSVSLRDRGQGSGAFPRNVRGDQDVKGEYKIPKRRDYDEDQRISKSYNDYDGDGRSSISPYNFVNTRDDINTNLFKHQVNETVRILRYIVHTTISELIETDPVEGLIISMSTTYTLKPDGDVSLDLSFLKEYQNTQFLCYSDMDVIENKERLVCVYYVMRERLQRKHLTMFNLREKLNKISVLDLSTHHKVLQGDLDVVQKAILKKILQHVKFVIDKSIMLKIRPTISELLSIVDTTTWQTFNTCSDIYHPHDINKISPEQEREEDGIVQNVCERSSSRKDIIKEILSCIQCELDRFIMNQDDPRNISGFPSKIMRYLTDLQVYCLW</sequence>
<feature type="compositionally biased region" description="Basic and acidic residues" evidence="1">
    <location>
        <begin position="76"/>
        <end position="100"/>
    </location>
</feature>
<feature type="region of interest" description="Disordered" evidence="1">
    <location>
        <begin position="60"/>
        <end position="108"/>
    </location>
</feature>
<organism evidence="2">
    <name type="scientific">Primula virus 1</name>
    <dbReference type="NCBI Taxonomy" id="2977982"/>
    <lineage>
        <taxon>Viruses</taxon>
        <taxon>Riboviria</taxon>
        <taxon>Orthornavirae</taxon>
        <taxon>Negarnaviricota</taxon>
        <taxon>Haploviricotina</taxon>
        <taxon>Monjiviricetes</taxon>
        <taxon>Mononegavirales</taxon>
        <taxon>Rhabdoviridae</taxon>
        <taxon>Betarhabdovirinae</taxon>
        <taxon>Varicosavirus</taxon>
        <taxon>Varicosavirus primulae</taxon>
    </lineage>
</organism>